<keyword evidence="1" id="KW-1133">Transmembrane helix</keyword>
<evidence type="ECO:0000256" key="1">
    <source>
        <dbReference type="SAM" id="Phobius"/>
    </source>
</evidence>
<evidence type="ECO:0000313" key="3">
    <source>
        <dbReference type="Proteomes" id="UP000276133"/>
    </source>
</evidence>
<accession>A0A3M7PXB2</accession>
<dbReference type="Proteomes" id="UP000276133">
    <property type="component" value="Unassembled WGS sequence"/>
</dbReference>
<comment type="caution">
    <text evidence="2">The sequence shown here is derived from an EMBL/GenBank/DDBJ whole genome shotgun (WGS) entry which is preliminary data.</text>
</comment>
<sequence>MQINYFPLRTASQWLAEHVTSHSRYVHLWLSGRVPVLFLSTLYCSTVVAFLTWSGGSFQDGMAQFIKKLFLSGQFLTN</sequence>
<dbReference type="AlphaFoldDB" id="A0A3M7PXB2"/>
<keyword evidence="1" id="KW-0472">Membrane</keyword>
<dbReference type="EMBL" id="REGN01008364">
    <property type="protein sequence ID" value="RNA03757.1"/>
    <property type="molecule type" value="Genomic_DNA"/>
</dbReference>
<evidence type="ECO:0000313" key="2">
    <source>
        <dbReference type="EMBL" id="RNA03757.1"/>
    </source>
</evidence>
<proteinExistence type="predicted"/>
<gene>
    <name evidence="2" type="ORF">BpHYR1_005697</name>
</gene>
<feature type="transmembrane region" description="Helical" evidence="1">
    <location>
        <begin position="36"/>
        <end position="58"/>
    </location>
</feature>
<keyword evidence="3" id="KW-1185">Reference proteome</keyword>
<organism evidence="2 3">
    <name type="scientific">Brachionus plicatilis</name>
    <name type="common">Marine rotifer</name>
    <name type="synonym">Brachionus muelleri</name>
    <dbReference type="NCBI Taxonomy" id="10195"/>
    <lineage>
        <taxon>Eukaryota</taxon>
        <taxon>Metazoa</taxon>
        <taxon>Spiralia</taxon>
        <taxon>Gnathifera</taxon>
        <taxon>Rotifera</taxon>
        <taxon>Eurotatoria</taxon>
        <taxon>Monogononta</taxon>
        <taxon>Pseudotrocha</taxon>
        <taxon>Ploima</taxon>
        <taxon>Brachionidae</taxon>
        <taxon>Brachionus</taxon>
    </lineage>
</organism>
<reference evidence="2 3" key="1">
    <citation type="journal article" date="2018" name="Sci. Rep.">
        <title>Genomic signatures of local adaptation to the degree of environmental predictability in rotifers.</title>
        <authorList>
            <person name="Franch-Gras L."/>
            <person name="Hahn C."/>
            <person name="Garcia-Roger E.M."/>
            <person name="Carmona M.J."/>
            <person name="Serra M."/>
            <person name="Gomez A."/>
        </authorList>
    </citation>
    <scope>NUCLEOTIDE SEQUENCE [LARGE SCALE GENOMIC DNA]</scope>
    <source>
        <strain evidence="2">HYR1</strain>
    </source>
</reference>
<name>A0A3M7PXB2_BRAPC</name>
<protein>
    <submittedName>
        <fullName evidence="2">Uncharacterized protein</fullName>
    </submittedName>
</protein>
<keyword evidence="1" id="KW-0812">Transmembrane</keyword>